<evidence type="ECO:0000256" key="4">
    <source>
        <dbReference type="ARBA" id="ARBA00022989"/>
    </source>
</evidence>
<evidence type="ECO:0000256" key="2">
    <source>
        <dbReference type="ARBA" id="ARBA00022475"/>
    </source>
</evidence>
<comment type="subcellular location">
    <subcellularLocation>
        <location evidence="1">Cell membrane</location>
        <topology evidence="1">Multi-pass membrane protein</topology>
    </subcellularLocation>
</comment>
<feature type="transmembrane region" description="Helical" evidence="6">
    <location>
        <begin position="93"/>
        <end position="111"/>
    </location>
</feature>
<proteinExistence type="predicted"/>
<dbReference type="AlphaFoldDB" id="A0A916K2X5"/>
<evidence type="ECO:0000313" key="8">
    <source>
        <dbReference type="Proteomes" id="UP000693672"/>
    </source>
</evidence>
<dbReference type="Pfam" id="PF09678">
    <property type="entry name" value="Caa3_CtaG"/>
    <property type="match status" value="1"/>
</dbReference>
<keyword evidence="4 6" id="KW-1133">Transmembrane helix</keyword>
<dbReference type="InterPro" id="IPR019108">
    <property type="entry name" value="Caa3_assmbl_CtaG-rel"/>
</dbReference>
<dbReference type="RefSeq" id="WP_218093400.1">
    <property type="nucleotide sequence ID" value="NZ_CAJVAS010000016.1"/>
</dbReference>
<evidence type="ECO:0000256" key="3">
    <source>
        <dbReference type="ARBA" id="ARBA00022692"/>
    </source>
</evidence>
<feature type="transmembrane region" description="Helical" evidence="6">
    <location>
        <begin position="20"/>
        <end position="38"/>
    </location>
</feature>
<feature type="transmembrane region" description="Helical" evidence="6">
    <location>
        <begin position="239"/>
        <end position="262"/>
    </location>
</feature>
<gene>
    <name evidence="7" type="ORF">PAESOLCIP111_03658</name>
</gene>
<keyword evidence="3 6" id="KW-0812">Transmembrane</keyword>
<keyword evidence="5 6" id="KW-0472">Membrane</keyword>
<dbReference type="EMBL" id="CAJVAS010000016">
    <property type="protein sequence ID" value="CAG7635381.1"/>
    <property type="molecule type" value="Genomic_DNA"/>
</dbReference>
<comment type="caution">
    <text evidence="7">The sequence shown here is derived from an EMBL/GenBank/DDBJ whole genome shotgun (WGS) entry which is preliminary data.</text>
</comment>
<name>A0A916K2X5_9BACL</name>
<evidence type="ECO:0000256" key="6">
    <source>
        <dbReference type="SAM" id="Phobius"/>
    </source>
</evidence>
<accession>A0A916K2X5</accession>
<dbReference type="GO" id="GO:0005886">
    <property type="term" value="C:plasma membrane"/>
    <property type="evidence" value="ECO:0007669"/>
    <property type="project" value="UniProtKB-SubCell"/>
</dbReference>
<protein>
    <recommendedName>
        <fullName evidence="9">Cytochrome C oxidase assembly protein</fullName>
    </recommendedName>
</protein>
<feature type="transmembrane region" description="Helical" evidence="6">
    <location>
        <begin position="161"/>
        <end position="182"/>
    </location>
</feature>
<keyword evidence="2" id="KW-1003">Cell membrane</keyword>
<dbReference type="Proteomes" id="UP000693672">
    <property type="component" value="Unassembled WGS sequence"/>
</dbReference>
<evidence type="ECO:0000256" key="1">
    <source>
        <dbReference type="ARBA" id="ARBA00004651"/>
    </source>
</evidence>
<evidence type="ECO:0000256" key="5">
    <source>
        <dbReference type="ARBA" id="ARBA00023136"/>
    </source>
</evidence>
<reference evidence="7" key="1">
    <citation type="submission" date="2021-06" db="EMBL/GenBank/DDBJ databases">
        <authorList>
            <person name="Criscuolo A."/>
        </authorList>
    </citation>
    <scope>NUCLEOTIDE SEQUENCE</scope>
    <source>
        <strain evidence="7">CIP111600</strain>
    </source>
</reference>
<feature type="transmembrane region" description="Helical" evidence="6">
    <location>
        <begin position="194"/>
        <end position="219"/>
    </location>
</feature>
<feature type="transmembrane region" description="Helical" evidence="6">
    <location>
        <begin position="123"/>
        <end position="141"/>
    </location>
</feature>
<evidence type="ECO:0000313" key="7">
    <source>
        <dbReference type="EMBL" id="CAG7635381.1"/>
    </source>
</evidence>
<sequence length="289" mass="33557">MNSHVSQMGHEAAPTFAQLWSPGLLLLLVAVGVLYTFAVGRWRDRFPDSEPVSLKKKLYFWTGIALWYIAEGTPVAYYGKHYLFSVHMFQQSILYLIMPPFFLVGLPGWLLRAGLKSKGSKRIVSALAHPLFALFFFNFIFSMYHIPMVMDWLMARETIMWLYKAVFLFAAFQMWFLIFCPLPEYNRLSDLKKIGYIFVNGILLTPACALIIFATHPMYEMYASVSEQYLMLPMLDDQQLGGVIMKIVQEIVYGVALAFCFYRWYNRERKKDEEEEIAFLQTAGNMNRA</sequence>
<evidence type="ECO:0008006" key="9">
    <source>
        <dbReference type="Google" id="ProtNLM"/>
    </source>
</evidence>
<feature type="transmembrane region" description="Helical" evidence="6">
    <location>
        <begin position="58"/>
        <end position="78"/>
    </location>
</feature>
<organism evidence="7 8">
    <name type="scientific">Paenibacillus solanacearum</name>
    <dbReference type="NCBI Taxonomy" id="2048548"/>
    <lineage>
        <taxon>Bacteria</taxon>
        <taxon>Bacillati</taxon>
        <taxon>Bacillota</taxon>
        <taxon>Bacilli</taxon>
        <taxon>Bacillales</taxon>
        <taxon>Paenibacillaceae</taxon>
        <taxon>Paenibacillus</taxon>
    </lineage>
</organism>
<keyword evidence="8" id="KW-1185">Reference proteome</keyword>